<feature type="region of interest" description="Disordered" evidence="1">
    <location>
        <begin position="33"/>
        <end position="123"/>
    </location>
</feature>
<keyword evidence="2" id="KW-0812">Transmembrane</keyword>
<feature type="compositionally biased region" description="Low complexity" evidence="1">
    <location>
        <begin position="76"/>
        <end position="89"/>
    </location>
</feature>
<evidence type="ECO:0000313" key="4">
    <source>
        <dbReference type="Proteomes" id="UP000316270"/>
    </source>
</evidence>
<evidence type="ECO:0000256" key="2">
    <source>
        <dbReference type="SAM" id="Phobius"/>
    </source>
</evidence>
<dbReference type="Pfam" id="PF15932">
    <property type="entry name" value="DUF4748"/>
    <property type="match status" value="1"/>
</dbReference>
<keyword evidence="4" id="KW-1185">Reference proteome</keyword>
<feature type="transmembrane region" description="Helical" evidence="2">
    <location>
        <begin position="6"/>
        <end position="26"/>
    </location>
</feature>
<evidence type="ECO:0000256" key="1">
    <source>
        <dbReference type="SAM" id="MobiDB-lite"/>
    </source>
</evidence>
<gene>
    <name evidence="3" type="ORF">FKW77_008114</name>
</gene>
<dbReference type="PANTHER" id="PTHR41800:SF1">
    <property type="entry name" value="EXPRESSED PROTEIN"/>
    <property type="match status" value="1"/>
</dbReference>
<reference evidence="3 4" key="1">
    <citation type="submission" date="2019-07" db="EMBL/GenBank/DDBJ databases">
        <title>Finished genome of Venturia effusa.</title>
        <authorList>
            <person name="Young C.A."/>
            <person name="Cox M.P."/>
            <person name="Ganley A.R.D."/>
            <person name="David W.J."/>
        </authorList>
    </citation>
    <scope>NUCLEOTIDE SEQUENCE [LARGE SCALE GENOMIC DNA]</scope>
    <source>
        <strain evidence="4">albino</strain>
    </source>
</reference>
<keyword evidence="2" id="KW-1133">Transmembrane helix</keyword>
<protein>
    <submittedName>
        <fullName evidence="3">Uncharacterized protein</fullName>
    </submittedName>
</protein>
<keyword evidence="2" id="KW-0472">Membrane</keyword>
<accession>A0A517KZT6</accession>
<dbReference type="Proteomes" id="UP000316270">
    <property type="component" value="Chromosome 2"/>
</dbReference>
<evidence type="ECO:0000313" key="3">
    <source>
        <dbReference type="EMBL" id="QDS68912.1"/>
    </source>
</evidence>
<sequence>MNTARSVGSYGWFVLCAAGGGAYYFAKKSINADREARHTTEVQRRAKLQAQYEEDARLQYGSRNSGATGMGNGDTAASPSREASSSEPAPTRHAPENDAQRVGEKSKYEASEVWRSKKGDRFS</sequence>
<dbReference type="OrthoDB" id="2559326at2759"/>
<name>A0A517KZT6_9PEZI</name>
<dbReference type="PANTHER" id="PTHR41800">
    <property type="entry name" value="EXPRESSED PROTEIN"/>
    <property type="match status" value="1"/>
</dbReference>
<dbReference type="EMBL" id="CP042186">
    <property type="protein sequence ID" value="QDS68912.1"/>
    <property type="molecule type" value="Genomic_DNA"/>
</dbReference>
<dbReference type="AlphaFoldDB" id="A0A517KZT6"/>
<proteinExistence type="predicted"/>
<feature type="compositionally biased region" description="Basic and acidic residues" evidence="1">
    <location>
        <begin position="93"/>
        <end position="123"/>
    </location>
</feature>
<dbReference type="InterPro" id="IPR031833">
    <property type="entry name" value="DUF4748"/>
</dbReference>
<organism evidence="3 4">
    <name type="scientific">Venturia effusa</name>
    <dbReference type="NCBI Taxonomy" id="50376"/>
    <lineage>
        <taxon>Eukaryota</taxon>
        <taxon>Fungi</taxon>
        <taxon>Dikarya</taxon>
        <taxon>Ascomycota</taxon>
        <taxon>Pezizomycotina</taxon>
        <taxon>Dothideomycetes</taxon>
        <taxon>Pleosporomycetidae</taxon>
        <taxon>Venturiales</taxon>
        <taxon>Venturiaceae</taxon>
        <taxon>Venturia</taxon>
    </lineage>
</organism>
<feature type="compositionally biased region" description="Basic and acidic residues" evidence="1">
    <location>
        <begin position="33"/>
        <end position="44"/>
    </location>
</feature>